<dbReference type="EMBL" id="NFFZ01000022">
    <property type="protein sequence ID" value="OTI56366.1"/>
    <property type="molecule type" value="Genomic_DNA"/>
</dbReference>
<evidence type="ECO:0000256" key="7">
    <source>
        <dbReference type="ARBA" id="ARBA00023288"/>
    </source>
</evidence>
<dbReference type="NCBIfam" id="TIGR02544">
    <property type="entry name" value="III_secr_YscJ"/>
    <property type="match status" value="1"/>
</dbReference>
<accession>A0A1S1BYF7</accession>
<evidence type="ECO:0000313" key="15">
    <source>
        <dbReference type="Proteomes" id="UP000433532"/>
    </source>
</evidence>
<evidence type="ECO:0000256" key="8">
    <source>
        <dbReference type="RuleBase" id="RU364102"/>
    </source>
</evidence>
<name>A0A0C7CY41_PSEAI</name>
<reference evidence="10 15" key="2">
    <citation type="submission" date="2019-11" db="EMBL/GenBank/DDBJ databases">
        <title>Genomes of ocular Pseudomonas aeruginosa isolates.</title>
        <authorList>
            <person name="Khan M."/>
            <person name="Rice S.A."/>
            <person name="Willcox M.D.P."/>
            <person name="Stapleton F."/>
        </authorList>
    </citation>
    <scope>NUCLEOTIDE SEQUENCE [LARGE SCALE GENOMIC DNA]</scope>
    <source>
        <strain evidence="10 15">PA221</strain>
    </source>
</reference>
<evidence type="ECO:0000256" key="4">
    <source>
        <dbReference type="ARBA" id="ARBA00023136"/>
    </source>
</evidence>
<dbReference type="Proteomes" id="UP000433532">
    <property type="component" value="Unassembled WGS sequence"/>
</dbReference>
<keyword evidence="3 8" id="KW-0732">Signal</keyword>
<reference evidence="11" key="3">
    <citation type="submission" date="2020-01" db="EMBL/GenBank/DDBJ databases">
        <title>Bacteria Cultured from War Wounds Associated with the Conflict in Eastern Ukraine.</title>
        <authorList>
            <person name="Snesrud E."/>
            <person name="Galac M.R."/>
            <person name="Mc Gann P."/>
            <person name="Valentine K."/>
            <person name="Viacheslav K."/>
        </authorList>
    </citation>
    <scope>NUCLEOTIDE SEQUENCE</scope>
    <source>
        <strain evidence="11">VNMU148</strain>
    </source>
</reference>
<dbReference type="AlphaFoldDB" id="A0A0C7CY41"/>
<dbReference type="FunFam" id="3.30.300.30:FF:000043">
    <property type="entry name" value="Lipoprotein"/>
    <property type="match status" value="1"/>
</dbReference>
<feature type="transmembrane region" description="Helical" evidence="8">
    <location>
        <begin position="222"/>
        <end position="243"/>
    </location>
</feature>
<accession>A0A0C7CY41</accession>
<dbReference type="EMBL" id="CP136986">
    <property type="protein sequence ID" value="WOS75200.1"/>
    <property type="molecule type" value="Genomic_DNA"/>
</dbReference>
<dbReference type="PANTHER" id="PTHR30046:SF2">
    <property type="entry name" value="YOP PROTEINS TRANSLOCATION LIPOPROTEIN J"/>
    <property type="match status" value="1"/>
</dbReference>
<evidence type="ECO:0000313" key="13">
    <source>
        <dbReference type="EMBL" id="WOS75200.1"/>
    </source>
</evidence>
<evidence type="ECO:0000313" key="10">
    <source>
        <dbReference type="EMBL" id="MUI33552.1"/>
    </source>
</evidence>
<dbReference type="PANTHER" id="PTHR30046">
    <property type="entry name" value="FLAGELLAR M-RING PROTEIN"/>
    <property type="match status" value="1"/>
</dbReference>
<reference evidence="13" key="4">
    <citation type="submission" date="2023-06" db="EMBL/GenBank/DDBJ databases">
        <authorList>
            <consortium name="Clinical and Environmental Microbiology Branch: Whole genome sequencing antimicrobial resistance pathogens in the healthcare setting"/>
        </authorList>
    </citation>
    <scope>NUCLEOTIDE SEQUENCE</scope>
    <source>
        <strain evidence="13">2021CK-01020</strain>
    </source>
</reference>
<dbReference type="InterPro" id="IPR006182">
    <property type="entry name" value="FliF_N_dom"/>
</dbReference>
<keyword evidence="6 8" id="KW-0998">Cell outer membrane</keyword>
<evidence type="ECO:0000256" key="6">
    <source>
        <dbReference type="ARBA" id="ARBA00023237"/>
    </source>
</evidence>
<keyword evidence="8" id="KW-0812">Transmembrane</keyword>
<dbReference type="PRINTS" id="PR01338">
    <property type="entry name" value="TYPE3OMKPROT"/>
</dbReference>
<dbReference type="InterPro" id="IPR043427">
    <property type="entry name" value="YscJ/FliF"/>
</dbReference>
<dbReference type="InterPro" id="IPR003282">
    <property type="entry name" value="T3SS_SctJ"/>
</dbReference>
<sequence>MRRTVKGLSRMALLALVLALGGCKVELYTGISQKEGNEMLALLRSEGVSADKQADKDGTVRLLVEESDIAEAVEVLKRKGYPRENFSTLKDVFPKDGLISSPIEERARLNYAKAQEISHTLSEIDGVLVARVHVVLPEERDGLGRKSSPASASVFIKHAADVQLDAYVPQIKQLVNNGIEGLSYDRISVVLVPSAGVRQVPLAPRFESVFSIQVAEHSRGRLLGLFGLLLALLLASNLAQFFWHRQRG</sequence>
<evidence type="ECO:0000313" key="14">
    <source>
        <dbReference type="Proteomes" id="UP000194857"/>
    </source>
</evidence>
<evidence type="ECO:0000256" key="1">
    <source>
        <dbReference type="ARBA" id="ARBA00004459"/>
    </source>
</evidence>
<feature type="domain" description="Flagellar M-ring N-terminal" evidence="9">
    <location>
        <begin position="25"/>
        <end position="190"/>
    </location>
</feature>
<keyword evidence="7 8" id="KW-0449">Lipoprotein</keyword>
<keyword evidence="5 8" id="KW-0564">Palmitate</keyword>
<keyword evidence="8" id="KW-1133">Transmembrane helix</keyword>
<evidence type="ECO:0000313" key="12">
    <source>
        <dbReference type="EMBL" id="OTI56366.1"/>
    </source>
</evidence>
<proteinExistence type="inferred from homology"/>
<evidence type="ECO:0000256" key="5">
    <source>
        <dbReference type="ARBA" id="ARBA00023139"/>
    </source>
</evidence>
<dbReference type="InterPro" id="IPR045851">
    <property type="entry name" value="AMP-bd_C_sf"/>
</dbReference>
<evidence type="ECO:0000259" key="9">
    <source>
        <dbReference type="Pfam" id="PF01514"/>
    </source>
</evidence>
<comment type="similarity">
    <text evidence="2 8">Belongs to the YscJ lipoprotein family.</text>
</comment>
<evidence type="ECO:0000256" key="2">
    <source>
        <dbReference type="ARBA" id="ARBA00009509"/>
    </source>
</evidence>
<dbReference type="RefSeq" id="WP_003120329.1">
    <property type="nucleotide sequence ID" value="NZ_AP014622.1"/>
</dbReference>
<dbReference type="Pfam" id="PF01514">
    <property type="entry name" value="YscJ_FliF"/>
    <property type="match status" value="1"/>
</dbReference>
<dbReference type="PROSITE" id="PS51257">
    <property type="entry name" value="PROKAR_LIPOPROTEIN"/>
    <property type="match status" value="1"/>
</dbReference>
<evidence type="ECO:0000313" key="11">
    <source>
        <dbReference type="EMBL" id="MZZ14653.1"/>
    </source>
</evidence>
<reference evidence="12 14" key="1">
    <citation type="submission" date="2017-05" db="EMBL/GenBank/DDBJ databases">
        <authorList>
            <person name="Song R."/>
            <person name="Chenine A.L."/>
            <person name="Ruprecht R.M."/>
        </authorList>
    </citation>
    <scope>NUCLEOTIDE SEQUENCE [LARGE SCALE GENOMIC DNA]</scope>
    <source>
        <strain evidence="12 14">S567_C10_BS</strain>
    </source>
</reference>
<dbReference type="Gene3D" id="3.30.70.1530">
    <property type="entry name" value="Hypothetical protein rpa1041"/>
    <property type="match status" value="1"/>
</dbReference>
<dbReference type="EMBL" id="WOAD01000001">
    <property type="protein sequence ID" value="MUI33552.1"/>
    <property type="molecule type" value="Genomic_DNA"/>
</dbReference>
<protein>
    <recommendedName>
        <fullName evidence="8">Lipoprotein</fullName>
    </recommendedName>
</protein>
<gene>
    <name evidence="13" type="primary">pscJ</name>
    <name evidence="12" type="ORF">CAZ10_30095</name>
    <name evidence="10" type="ORF">GNQ48_00935</name>
    <name evidence="11" type="ORF">GUL26_20615</name>
    <name evidence="13" type="ORF">L4V69_22125</name>
</gene>
<keyword evidence="4 8" id="KW-0472">Membrane</keyword>
<reference evidence="13" key="5">
    <citation type="submission" date="2023-10" db="EMBL/GenBank/DDBJ databases">
        <title>Pathogen: clinical or host-associated sample.</title>
        <authorList>
            <person name="Hergert J."/>
            <person name="Casey R."/>
            <person name="Wagner J."/>
            <person name="Young E.L."/>
            <person name="Oakeson K.F."/>
        </authorList>
    </citation>
    <scope>NUCLEOTIDE SEQUENCE</scope>
    <source>
        <strain evidence="13">2021CK-01020</strain>
    </source>
</reference>
<dbReference type="Proteomes" id="UP000194857">
    <property type="component" value="Unassembled WGS sequence"/>
</dbReference>
<dbReference type="GO" id="GO:0009279">
    <property type="term" value="C:cell outer membrane"/>
    <property type="evidence" value="ECO:0007669"/>
    <property type="project" value="UniProtKB-SubCell"/>
</dbReference>
<comment type="subcellular location">
    <subcellularLocation>
        <location evidence="1">Cell outer membrane</location>
        <topology evidence="1">Lipid-anchor</topology>
    </subcellularLocation>
</comment>
<dbReference type="OMA" id="PREQFST"/>
<dbReference type="EMBL" id="WXZT01000014">
    <property type="protein sequence ID" value="MZZ14653.1"/>
    <property type="molecule type" value="Genomic_DNA"/>
</dbReference>
<dbReference type="Proteomes" id="UP000644192">
    <property type="component" value="Unassembled WGS sequence"/>
</dbReference>
<dbReference type="SMR" id="A0A0C7CY41"/>
<dbReference type="Gene3D" id="3.30.300.30">
    <property type="match status" value="1"/>
</dbReference>
<dbReference type="Proteomes" id="UP001297540">
    <property type="component" value="Chromosome"/>
</dbReference>
<dbReference type="GO" id="GO:0009306">
    <property type="term" value="P:protein secretion"/>
    <property type="evidence" value="ECO:0007669"/>
    <property type="project" value="InterPro"/>
</dbReference>
<evidence type="ECO:0000256" key="3">
    <source>
        <dbReference type="ARBA" id="ARBA00022729"/>
    </source>
</evidence>
<organism evidence="12 14">
    <name type="scientific">Pseudomonas aeruginosa</name>
    <dbReference type="NCBI Taxonomy" id="287"/>
    <lineage>
        <taxon>Bacteria</taxon>
        <taxon>Pseudomonadati</taxon>
        <taxon>Pseudomonadota</taxon>
        <taxon>Gammaproteobacteria</taxon>
        <taxon>Pseudomonadales</taxon>
        <taxon>Pseudomonadaceae</taxon>
        <taxon>Pseudomonas</taxon>
    </lineage>
</organism>